<feature type="non-terminal residue" evidence="2">
    <location>
        <position position="1"/>
    </location>
</feature>
<dbReference type="EMBL" id="CAXKWB010001364">
    <property type="protein sequence ID" value="CAL4064124.1"/>
    <property type="molecule type" value="Genomic_DNA"/>
</dbReference>
<protein>
    <submittedName>
        <fullName evidence="2">Uncharacterized protein</fullName>
    </submittedName>
</protein>
<feature type="region of interest" description="Disordered" evidence="1">
    <location>
        <begin position="187"/>
        <end position="206"/>
    </location>
</feature>
<name>A0AAV2PRS8_MEGNR</name>
<sequence length="206" mass="23317">VAYPCFNAVKLLNKQTTMLAIHIAVPLLVLCCQVAAGGDLDMMGADIEFEAWSEASNMEGAEFFRLDGSDEVVTDEIRRRIAERDPLGKNAPKSKKKIQRLTTEEIEALSHEEVASFLTCENKRDVCELYKTEYCDLPAFHEMCIQTCDDYHCKKGEVDTCGSTEIITQDNRLQLAERFGQKIDEELSFEMPDTDPQSFKIEDDSE</sequence>
<comment type="caution">
    <text evidence="2">The sequence shown here is derived from an EMBL/GenBank/DDBJ whole genome shotgun (WGS) entry which is preliminary data.</text>
</comment>
<evidence type="ECO:0000313" key="3">
    <source>
        <dbReference type="Proteomes" id="UP001497623"/>
    </source>
</evidence>
<proteinExistence type="predicted"/>
<dbReference type="Proteomes" id="UP001497623">
    <property type="component" value="Unassembled WGS sequence"/>
</dbReference>
<evidence type="ECO:0000313" key="2">
    <source>
        <dbReference type="EMBL" id="CAL4064124.1"/>
    </source>
</evidence>
<keyword evidence="3" id="KW-1185">Reference proteome</keyword>
<dbReference type="AlphaFoldDB" id="A0AAV2PRS8"/>
<accession>A0AAV2PRS8</accession>
<evidence type="ECO:0000256" key="1">
    <source>
        <dbReference type="SAM" id="MobiDB-lite"/>
    </source>
</evidence>
<gene>
    <name evidence="2" type="ORF">MNOR_LOCUS3861</name>
</gene>
<reference evidence="2 3" key="1">
    <citation type="submission" date="2024-05" db="EMBL/GenBank/DDBJ databases">
        <authorList>
            <person name="Wallberg A."/>
        </authorList>
    </citation>
    <scope>NUCLEOTIDE SEQUENCE [LARGE SCALE GENOMIC DNA]</scope>
</reference>
<organism evidence="2 3">
    <name type="scientific">Meganyctiphanes norvegica</name>
    <name type="common">Northern krill</name>
    <name type="synonym">Thysanopoda norvegica</name>
    <dbReference type="NCBI Taxonomy" id="48144"/>
    <lineage>
        <taxon>Eukaryota</taxon>
        <taxon>Metazoa</taxon>
        <taxon>Ecdysozoa</taxon>
        <taxon>Arthropoda</taxon>
        <taxon>Crustacea</taxon>
        <taxon>Multicrustacea</taxon>
        <taxon>Malacostraca</taxon>
        <taxon>Eumalacostraca</taxon>
        <taxon>Eucarida</taxon>
        <taxon>Euphausiacea</taxon>
        <taxon>Euphausiidae</taxon>
        <taxon>Meganyctiphanes</taxon>
    </lineage>
</organism>